<keyword evidence="2 5" id="KW-0812">Transmembrane</keyword>
<accession>A0A1Q9ALA0</accession>
<keyword evidence="1 5" id="KW-1003">Cell membrane</keyword>
<evidence type="ECO:0000256" key="3">
    <source>
        <dbReference type="ARBA" id="ARBA00022989"/>
    </source>
</evidence>
<dbReference type="HAMAP" id="MF_01514">
    <property type="entry name" value="UPF0314"/>
    <property type="match status" value="1"/>
</dbReference>
<comment type="caution">
    <text evidence="5">Lacks conserved residue(s) required for the propagation of feature annotation.</text>
</comment>
<comment type="caution">
    <text evidence="6">The sequence shown here is derived from an EMBL/GenBank/DDBJ whole genome shotgun (WGS) entry which is preliminary data.</text>
</comment>
<feature type="transmembrane region" description="Helical" evidence="5">
    <location>
        <begin position="147"/>
        <end position="171"/>
    </location>
</feature>
<dbReference type="EMBL" id="MKIO01000024">
    <property type="protein sequence ID" value="OLP56093.1"/>
    <property type="molecule type" value="Genomic_DNA"/>
</dbReference>
<name>A0A1Q9ALA0_9HYPH</name>
<keyword evidence="3 5" id="KW-1133">Transmembrane helix</keyword>
<evidence type="ECO:0000313" key="6">
    <source>
        <dbReference type="EMBL" id="OLP56093.1"/>
    </source>
</evidence>
<evidence type="ECO:0000256" key="4">
    <source>
        <dbReference type="ARBA" id="ARBA00023136"/>
    </source>
</evidence>
<evidence type="ECO:0000256" key="2">
    <source>
        <dbReference type="ARBA" id="ARBA00022692"/>
    </source>
</evidence>
<dbReference type="GO" id="GO:0005886">
    <property type="term" value="C:plasma membrane"/>
    <property type="evidence" value="ECO:0007669"/>
    <property type="project" value="UniProtKB-SubCell"/>
</dbReference>
<dbReference type="RefSeq" id="WP_075634172.1">
    <property type="nucleotide sequence ID" value="NZ_MKIO01000024.1"/>
</dbReference>
<keyword evidence="4 5" id="KW-0472">Membrane</keyword>
<dbReference type="OrthoDB" id="9811954at2"/>
<evidence type="ECO:0000313" key="7">
    <source>
        <dbReference type="Proteomes" id="UP000186143"/>
    </source>
</evidence>
<protein>
    <recommendedName>
        <fullName evidence="5">UPF0314 protein BJF92_19995</fullName>
    </recommendedName>
</protein>
<dbReference type="STRING" id="1672749.BJF92_19995"/>
<reference evidence="6 7" key="1">
    <citation type="submission" date="2016-09" db="EMBL/GenBank/DDBJ databases">
        <title>Rhizobium sp. nov., a novel species isolated from the rice rhizosphere.</title>
        <authorList>
            <person name="Zhao J."/>
            <person name="Zhang X."/>
        </authorList>
    </citation>
    <scope>NUCLEOTIDE SEQUENCE [LARGE SCALE GENOMIC DNA]</scope>
    <source>
        <strain evidence="6 7">MH17</strain>
    </source>
</reference>
<dbReference type="AlphaFoldDB" id="A0A1Q9ALA0"/>
<dbReference type="Proteomes" id="UP000186143">
    <property type="component" value="Unassembled WGS sequence"/>
</dbReference>
<proteinExistence type="inferred from homology"/>
<dbReference type="InterPro" id="IPR019691">
    <property type="entry name" value="DUF2585"/>
</dbReference>
<comment type="subcellular location">
    <subcellularLocation>
        <location evidence="5">Cell membrane</location>
        <topology evidence="5">Multi-pass membrane protein</topology>
    </subcellularLocation>
</comment>
<evidence type="ECO:0000256" key="1">
    <source>
        <dbReference type="ARBA" id="ARBA00022475"/>
    </source>
</evidence>
<gene>
    <name evidence="6" type="ORF">BJF92_19995</name>
</gene>
<comment type="similarity">
    <text evidence="5">Belongs to the UPF0314 family.</text>
</comment>
<dbReference type="NCBIfam" id="NF002099">
    <property type="entry name" value="PRK00944.1"/>
    <property type="match status" value="1"/>
</dbReference>
<sequence length="204" mass="22425">MSAPREAGGGLTAGPPPLWQRPTFWLAASLAVLILQALIEGAMGRTLICTCGTIKLFEPVVMSPGNSQHIADWYTPSHIIHGFLFYGLTHLLMRRRPLSARLFVALLIEAAWEIAENSPAVIDRYRAATISLDYLGDSILNSTMDSVFMAVGFFAAARLPVWLTIAIALFFELLTGFLIRDNLTLNVLMLVWPLDAVKAWQGAL</sequence>
<organism evidence="6 7">
    <name type="scientific">Xaviernesmea rhizosphaerae</name>
    <dbReference type="NCBI Taxonomy" id="1672749"/>
    <lineage>
        <taxon>Bacteria</taxon>
        <taxon>Pseudomonadati</taxon>
        <taxon>Pseudomonadota</taxon>
        <taxon>Alphaproteobacteria</taxon>
        <taxon>Hyphomicrobiales</taxon>
        <taxon>Rhizobiaceae</taxon>
        <taxon>Rhizobium/Agrobacterium group</taxon>
        <taxon>Xaviernesmea</taxon>
    </lineage>
</organism>
<dbReference type="Pfam" id="PF10755">
    <property type="entry name" value="DUF2585"/>
    <property type="match status" value="1"/>
</dbReference>
<evidence type="ECO:0000256" key="5">
    <source>
        <dbReference type="HAMAP-Rule" id="MF_01514"/>
    </source>
</evidence>